<proteinExistence type="predicted"/>
<gene>
    <name evidence="1" type="ORF">KIPB_000594</name>
</gene>
<dbReference type="EMBL" id="BDIP01000072">
    <property type="protein sequence ID" value="GIQ79889.1"/>
    <property type="molecule type" value="Genomic_DNA"/>
</dbReference>
<accession>A0A9K3GDK4</accession>
<name>A0A9K3GDK4_9EUKA</name>
<protein>
    <submittedName>
        <fullName evidence="1">Uncharacterized protein</fullName>
    </submittedName>
</protein>
<comment type="caution">
    <text evidence="1">The sequence shown here is derived from an EMBL/GenBank/DDBJ whole genome shotgun (WGS) entry which is preliminary data.</text>
</comment>
<evidence type="ECO:0000313" key="1">
    <source>
        <dbReference type="EMBL" id="GIQ79889.1"/>
    </source>
</evidence>
<dbReference type="AlphaFoldDB" id="A0A9K3GDK4"/>
<reference evidence="1 2" key="1">
    <citation type="journal article" date="2018" name="PLoS ONE">
        <title>The draft genome of Kipferlia bialata reveals reductive genome evolution in fornicate parasites.</title>
        <authorList>
            <person name="Tanifuji G."/>
            <person name="Takabayashi S."/>
            <person name="Kume K."/>
            <person name="Takagi M."/>
            <person name="Nakayama T."/>
            <person name="Kamikawa R."/>
            <person name="Inagaki Y."/>
            <person name="Hashimoto T."/>
        </authorList>
    </citation>
    <scope>NUCLEOTIDE SEQUENCE [LARGE SCALE GENOMIC DNA]</scope>
    <source>
        <strain evidence="1">NY0173</strain>
    </source>
</reference>
<sequence>MSYARPRLWQDAAEVSDLLKKAIKKSETVVKSVAAGSVALGQAIDPVRGVAVGFDTNLGFRQPSLVNPYTS</sequence>
<evidence type="ECO:0000313" key="2">
    <source>
        <dbReference type="Proteomes" id="UP000265618"/>
    </source>
</evidence>
<organism evidence="1 2">
    <name type="scientific">Kipferlia bialata</name>
    <dbReference type="NCBI Taxonomy" id="797122"/>
    <lineage>
        <taxon>Eukaryota</taxon>
        <taxon>Metamonada</taxon>
        <taxon>Carpediemonas-like organisms</taxon>
        <taxon>Kipferlia</taxon>
    </lineage>
</organism>
<keyword evidence="2" id="KW-1185">Reference proteome</keyword>
<dbReference type="Proteomes" id="UP000265618">
    <property type="component" value="Unassembled WGS sequence"/>
</dbReference>